<reference evidence="1" key="1">
    <citation type="journal article" date="2020" name="Mol. Plant Microbe Interact.">
        <title>Genome Sequence of the Biocontrol Agent Coniothyrium minitans strain Conio (IMI 134523).</title>
        <authorList>
            <person name="Patel D."/>
            <person name="Shittu T.A."/>
            <person name="Baroncelli R."/>
            <person name="Muthumeenakshi S."/>
            <person name="Osborne T.H."/>
            <person name="Janganan T.K."/>
            <person name="Sreenivasaprasad S."/>
        </authorList>
    </citation>
    <scope>NUCLEOTIDE SEQUENCE</scope>
    <source>
        <strain evidence="1">Conio</strain>
    </source>
</reference>
<protein>
    <submittedName>
        <fullName evidence="1">Uncharacterized protein</fullName>
    </submittedName>
</protein>
<comment type="caution">
    <text evidence="1">The sequence shown here is derived from an EMBL/GenBank/DDBJ whole genome shotgun (WGS) entry which is preliminary data.</text>
</comment>
<dbReference type="EMBL" id="WJXW01000001">
    <property type="protein sequence ID" value="KAF9741822.1"/>
    <property type="molecule type" value="Genomic_DNA"/>
</dbReference>
<keyword evidence="2" id="KW-1185">Reference proteome</keyword>
<accession>A0A9P6GU11</accession>
<dbReference type="AlphaFoldDB" id="A0A9P6GU11"/>
<sequence>MTLRHIFLRRTAAGTSWYSASLEPDVFDLIGANGTWSNSQTSGIGRTLSGYDSIPCSSYACVECADTKIADKHATLYHGCANSYPNVSIDFENSTVGGQPTATLIKPS</sequence>
<dbReference type="Proteomes" id="UP000756921">
    <property type="component" value="Unassembled WGS sequence"/>
</dbReference>
<dbReference type="OrthoDB" id="5076485at2759"/>
<evidence type="ECO:0000313" key="1">
    <source>
        <dbReference type="EMBL" id="KAF9741822.1"/>
    </source>
</evidence>
<evidence type="ECO:0000313" key="2">
    <source>
        <dbReference type="Proteomes" id="UP000756921"/>
    </source>
</evidence>
<organism evidence="1 2">
    <name type="scientific">Paraphaeosphaeria minitans</name>
    <dbReference type="NCBI Taxonomy" id="565426"/>
    <lineage>
        <taxon>Eukaryota</taxon>
        <taxon>Fungi</taxon>
        <taxon>Dikarya</taxon>
        <taxon>Ascomycota</taxon>
        <taxon>Pezizomycotina</taxon>
        <taxon>Dothideomycetes</taxon>
        <taxon>Pleosporomycetidae</taxon>
        <taxon>Pleosporales</taxon>
        <taxon>Massarineae</taxon>
        <taxon>Didymosphaeriaceae</taxon>
        <taxon>Paraphaeosphaeria</taxon>
    </lineage>
</organism>
<proteinExistence type="predicted"/>
<gene>
    <name evidence="1" type="ORF">PMIN01_01361</name>
</gene>
<name>A0A9P6GU11_9PLEO</name>